<evidence type="ECO:0000256" key="1">
    <source>
        <dbReference type="ARBA" id="ARBA00022679"/>
    </source>
</evidence>
<comment type="caution">
    <text evidence="4">The sequence shown here is derived from an EMBL/GenBank/DDBJ whole genome shotgun (WGS) entry which is preliminary data.</text>
</comment>
<dbReference type="InterPro" id="IPR029044">
    <property type="entry name" value="Nucleotide-diphossugar_trans"/>
</dbReference>
<dbReference type="Pfam" id="PF02709">
    <property type="entry name" value="Glyco_transf_7C"/>
    <property type="match status" value="1"/>
</dbReference>
<dbReference type="InterPro" id="IPR050834">
    <property type="entry name" value="Glycosyltransf_2"/>
</dbReference>
<name>A0ABW5BFG2_9PROT</name>
<dbReference type="Gene3D" id="3.90.550.10">
    <property type="entry name" value="Spore Coat Polysaccharide Biosynthesis Protein SpsA, Chain A"/>
    <property type="match status" value="1"/>
</dbReference>
<keyword evidence="1" id="KW-0808">Transferase</keyword>
<accession>A0ABW5BFG2</accession>
<evidence type="ECO:0000313" key="4">
    <source>
        <dbReference type="EMBL" id="MFD2204847.1"/>
    </source>
</evidence>
<dbReference type="CDD" id="cd06420">
    <property type="entry name" value="GT2_Chondriotin_Pol_N"/>
    <property type="match status" value="1"/>
</dbReference>
<dbReference type="EMBL" id="JBHUII010000001">
    <property type="protein sequence ID" value="MFD2204847.1"/>
    <property type="molecule type" value="Genomic_DNA"/>
</dbReference>
<dbReference type="InterPro" id="IPR027791">
    <property type="entry name" value="Galactosyl_T_C"/>
</dbReference>
<sequence>MDPKIKISLVITTYNWPEALDFVLRSVEQQTDKNFEVIVADDGSKQETTDLVNDHMKKSSLSIKHYWHKDDEFRVAAARNGAVDLSTGEYIIFIDGDCCLMPSFISSHRNLAEKGWLVAGRRVYLKRGFTTKMLEKRWDFFRWSRAGLFIMGLTGQCNRPFQFLPLRQSDEKRKKQADSWDKVQTCNLGVWRDDFYNVDGFDENYVGHGLEDSDFTLRLIRSGIKRITANHSSPVLHLFHSRSIPERADKACLNPKRFQSLLESDRHTAVLGISSRKNS</sequence>
<keyword evidence="5" id="KW-1185">Reference proteome</keyword>
<feature type="domain" description="Galactosyltransferase C-terminal" evidence="3">
    <location>
        <begin position="179"/>
        <end position="239"/>
    </location>
</feature>
<gene>
    <name evidence="4" type="ORF">ACFSKO_04470</name>
</gene>
<proteinExistence type="predicted"/>
<dbReference type="PANTHER" id="PTHR43685:SF3">
    <property type="entry name" value="SLR2126 PROTEIN"/>
    <property type="match status" value="1"/>
</dbReference>
<protein>
    <submittedName>
        <fullName evidence="4">Glycosyltransferase family 2 protein</fullName>
    </submittedName>
</protein>
<dbReference type="SUPFAM" id="SSF53448">
    <property type="entry name" value="Nucleotide-diphospho-sugar transferases"/>
    <property type="match status" value="1"/>
</dbReference>
<dbReference type="PANTHER" id="PTHR43685">
    <property type="entry name" value="GLYCOSYLTRANSFERASE"/>
    <property type="match status" value="1"/>
</dbReference>
<dbReference type="Proteomes" id="UP001597294">
    <property type="component" value="Unassembled WGS sequence"/>
</dbReference>
<dbReference type="InterPro" id="IPR001173">
    <property type="entry name" value="Glyco_trans_2-like"/>
</dbReference>
<feature type="domain" description="Glycosyltransferase 2-like" evidence="2">
    <location>
        <begin position="8"/>
        <end position="149"/>
    </location>
</feature>
<reference evidence="5" key="1">
    <citation type="journal article" date="2019" name="Int. J. Syst. Evol. Microbiol.">
        <title>The Global Catalogue of Microorganisms (GCM) 10K type strain sequencing project: providing services to taxonomists for standard genome sequencing and annotation.</title>
        <authorList>
            <consortium name="The Broad Institute Genomics Platform"/>
            <consortium name="The Broad Institute Genome Sequencing Center for Infectious Disease"/>
            <person name="Wu L."/>
            <person name="Ma J."/>
        </authorList>
    </citation>
    <scope>NUCLEOTIDE SEQUENCE [LARGE SCALE GENOMIC DNA]</scope>
    <source>
        <strain evidence="5">CGMCC 4.7192</strain>
    </source>
</reference>
<evidence type="ECO:0000313" key="5">
    <source>
        <dbReference type="Proteomes" id="UP001597294"/>
    </source>
</evidence>
<organism evidence="4 5">
    <name type="scientific">Kiloniella antarctica</name>
    <dbReference type="NCBI Taxonomy" id="1550907"/>
    <lineage>
        <taxon>Bacteria</taxon>
        <taxon>Pseudomonadati</taxon>
        <taxon>Pseudomonadota</taxon>
        <taxon>Alphaproteobacteria</taxon>
        <taxon>Rhodospirillales</taxon>
        <taxon>Kiloniellaceae</taxon>
        <taxon>Kiloniella</taxon>
    </lineage>
</organism>
<dbReference type="Pfam" id="PF00535">
    <property type="entry name" value="Glycos_transf_2"/>
    <property type="match status" value="1"/>
</dbReference>
<evidence type="ECO:0000259" key="3">
    <source>
        <dbReference type="Pfam" id="PF02709"/>
    </source>
</evidence>
<dbReference type="RefSeq" id="WP_380248829.1">
    <property type="nucleotide sequence ID" value="NZ_JBHUII010000001.1"/>
</dbReference>
<evidence type="ECO:0000259" key="2">
    <source>
        <dbReference type="Pfam" id="PF00535"/>
    </source>
</evidence>